<dbReference type="STRING" id="1408157.A0A1J7JYW7"/>
<dbReference type="CDD" id="cd12148">
    <property type="entry name" value="fungal_TF_MHR"/>
    <property type="match status" value="1"/>
</dbReference>
<evidence type="ECO:0000313" key="8">
    <source>
        <dbReference type="Proteomes" id="UP000182658"/>
    </source>
</evidence>
<keyword evidence="1" id="KW-0479">Metal-binding</keyword>
<dbReference type="SMART" id="SM00906">
    <property type="entry name" value="Fungal_trans"/>
    <property type="match status" value="1"/>
</dbReference>
<dbReference type="CDD" id="cd00067">
    <property type="entry name" value="GAL4"/>
    <property type="match status" value="1"/>
</dbReference>
<keyword evidence="3" id="KW-0804">Transcription</keyword>
<feature type="region of interest" description="Disordered" evidence="5">
    <location>
        <begin position="729"/>
        <end position="755"/>
    </location>
</feature>
<feature type="domain" description="Zn(2)-C6 fungal-type" evidence="6">
    <location>
        <begin position="26"/>
        <end position="59"/>
    </location>
</feature>
<keyword evidence="8" id="KW-1185">Reference proteome</keyword>
<feature type="region of interest" description="Disordered" evidence="5">
    <location>
        <begin position="563"/>
        <end position="588"/>
    </location>
</feature>
<feature type="compositionally biased region" description="Polar residues" evidence="5">
    <location>
        <begin position="621"/>
        <end position="637"/>
    </location>
</feature>
<organism evidence="7 8">
    <name type="scientific">Coniochaeta ligniaria NRRL 30616</name>
    <dbReference type="NCBI Taxonomy" id="1408157"/>
    <lineage>
        <taxon>Eukaryota</taxon>
        <taxon>Fungi</taxon>
        <taxon>Dikarya</taxon>
        <taxon>Ascomycota</taxon>
        <taxon>Pezizomycotina</taxon>
        <taxon>Sordariomycetes</taxon>
        <taxon>Sordariomycetidae</taxon>
        <taxon>Coniochaetales</taxon>
        <taxon>Coniochaetaceae</taxon>
        <taxon>Coniochaeta</taxon>
    </lineage>
</organism>
<evidence type="ECO:0000256" key="1">
    <source>
        <dbReference type="ARBA" id="ARBA00022723"/>
    </source>
</evidence>
<evidence type="ECO:0000256" key="5">
    <source>
        <dbReference type="SAM" id="MobiDB-lite"/>
    </source>
</evidence>
<feature type="compositionally biased region" description="Polar residues" evidence="5">
    <location>
        <begin position="745"/>
        <end position="755"/>
    </location>
</feature>
<dbReference type="SUPFAM" id="SSF57701">
    <property type="entry name" value="Zn2/Cys6 DNA-binding domain"/>
    <property type="match status" value="1"/>
</dbReference>
<reference evidence="7 8" key="1">
    <citation type="submission" date="2016-10" db="EMBL/GenBank/DDBJ databases">
        <title>Draft genome sequence of Coniochaeta ligniaria NRRL30616, a lignocellulolytic fungus for bioabatement of inhibitors in plant biomass hydrolysates.</title>
        <authorList>
            <consortium name="DOE Joint Genome Institute"/>
            <person name="Jimenez D.J."/>
            <person name="Hector R.E."/>
            <person name="Riley R."/>
            <person name="Sun H."/>
            <person name="Grigoriev I.V."/>
            <person name="Van Elsas J.D."/>
            <person name="Nichols N.N."/>
        </authorList>
    </citation>
    <scope>NUCLEOTIDE SEQUENCE [LARGE SCALE GENOMIC DNA]</scope>
    <source>
        <strain evidence="7 8">NRRL 30616</strain>
    </source>
</reference>
<dbReference type="OrthoDB" id="5392779at2759"/>
<dbReference type="GO" id="GO:0003677">
    <property type="term" value="F:DNA binding"/>
    <property type="evidence" value="ECO:0007669"/>
    <property type="project" value="InterPro"/>
</dbReference>
<feature type="region of interest" description="Disordered" evidence="5">
    <location>
        <begin position="619"/>
        <end position="653"/>
    </location>
</feature>
<dbReference type="GO" id="GO:0006351">
    <property type="term" value="P:DNA-templated transcription"/>
    <property type="evidence" value="ECO:0007669"/>
    <property type="project" value="InterPro"/>
</dbReference>
<dbReference type="InParanoid" id="A0A1J7JYW7"/>
<name>A0A1J7JYW7_9PEZI</name>
<dbReference type="Proteomes" id="UP000182658">
    <property type="component" value="Unassembled WGS sequence"/>
</dbReference>
<evidence type="ECO:0000256" key="2">
    <source>
        <dbReference type="ARBA" id="ARBA00023015"/>
    </source>
</evidence>
<dbReference type="InterPro" id="IPR036864">
    <property type="entry name" value="Zn2-C6_fun-type_DNA-bd_sf"/>
</dbReference>
<dbReference type="PROSITE" id="PS50048">
    <property type="entry name" value="ZN2_CY6_FUNGAL_2"/>
    <property type="match status" value="1"/>
</dbReference>
<evidence type="ECO:0000259" key="6">
    <source>
        <dbReference type="PROSITE" id="PS50048"/>
    </source>
</evidence>
<proteinExistence type="predicted"/>
<keyword evidence="2" id="KW-0805">Transcription regulation</keyword>
<dbReference type="PANTHER" id="PTHR47840:SF1">
    <property type="entry name" value="ZN(II)2CYS6 TRANSCRIPTION FACTOR (EUROFUNG)"/>
    <property type="match status" value="1"/>
</dbReference>
<evidence type="ECO:0000313" key="7">
    <source>
        <dbReference type="EMBL" id="OIW34604.1"/>
    </source>
</evidence>
<dbReference type="SMART" id="SM00066">
    <property type="entry name" value="GAL4"/>
    <property type="match status" value="1"/>
</dbReference>
<dbReference type="AlphaFoldDB" id="A0A1J7JYW7"/>
<gene>
    <name evidence="7" type="ORF">CONLIGDRAFT_13887</name>
</gene>
<keyword evidence="4" id="KW-0539">Nucleus</keyword>
<dbReference type="InterPro" id="IPR001138">
    <property type="entry name" value="Zn2Cys6_DnaBD"/>
</dbReference>
<dbReference type="EMBL" id="KV875093">
    <property type="protein sequence ID" value="OIW34604.1"/>
    <property type="molecule type" value="Genomic_DNA"/>
</dbReference>
<dbReference type="InterPro" id="IPR007219">
    <property type="entry name" value="XnlR_reg_dom"/>
</dbReference>
<dbReference type="GO" id="GO:0000981">
    <property type="term" value="F:DNA-binding transcription factor activity, RNA polymerase II-specific"/>
    <property type="evidence" value="ECO:0007669"/>
    <property type="project" value="InterPro"/>
</dbReference>
<dbReference type="GO" id="GO:0008270">
    <property type="term" value="F:zinc ion binding"/>
    <property type="evidence" value="ECO:0007669"/>
    <property type="project" value="InterPro"/>
</dbReference>
<accession>A0A1J7JYW7</accession>
<sequence>MMESTARSTEMPRALKRRKVRKGTQSCWECKRRKIRCTFVAPTEAICDGCRSRRVKCISQEFCVDDDEPVGNISSLKPRDMSLKDASPRTPLVTNITDSALLTARDTSCPGVQVKNRHDGLCLALRAAWPQQPDLDLILSVAVTTSVLFHGVVCKPYSAFLNKSMPSKQDLFRLPPPGSHPVLIARKLLQLATLLQGLPRSSVRDLGPLGTPYVKTMSCLVETAKLVTGNDDLVGSLDGIECIMIESMYENNSGNIRRAWITHRRAMVIAQMIGLHRRLSASTSLPVLDAKTRARIDAHHMWFRLVITDRYLSLILGLPQCSVEDPFGSPQSLEGCTALERMEHLESVAGGLILQRNTADLHNLEKTEEIDKMLQDAAVLMPPQWWLIPNAEDIVGNDSEALLEMLRVTYQFTHYHLVAQVHLPYLLQASSDDRRYDYSKITAVTASREILTRFVVFRRSNAVTAYCKGIDFLAFIASTVLSLAHIDACQQQQSGRSGRNSVLGFLAHQRPSDRGLLERTVQCMDEISHDSGGKDVMAGKISRVLQHLLTIEKAAANGASYTMTISSEPSEPGEPGKPNPRNSGATTDADDMLHIHIPYFGTVQIEQCATIGASRALLDTTRPSRPGQPSQVQNNYLSHGEDPRSEPPTPTNINSYPIGSMSVNTGWQTIPSHPHTLDSTTVEENVFHFDDSTLDTSCMLIPGLGADADHWALQGVDMALFDSLIRGAAEPSADGSPGHRESESIAAQSAGSKDTNAIFDDWI</sequence>
<dbReference type="PROSITE" id="PS00463">
    <property type="entry name" value="ZN2_CY6_FUNGAL_1"/>
    <property type="match status" value="1"/>
</dbReference>
<protein>
    <recommendedName>
        <fullName evidence="6">Zn(2)-C6 fungal-type domain-containing protein</fullName>
    </recommendedName>
</protein>
<dbReference type="PANTHER" id="PTHR47840">
    <property type="entry name" value="ZN(II)2CYS6 TRANSCRIPTION FACTOR (EUROFUNG)-RELATED"/>
    <property type="match status" value="1"/>
</dbReference>
<evidence type="ECO:0000256" key="3">
    <source>
        <dbReference type="ARBA" id="ARBA00023163"/>
    </source>
</evidence>
<evidence type="ECO:0000256" key="4">
    <source>
        <dbReference type="ARBA" id="ARBA00023242"/>
    </source>
</evidence>
<dbReference type="Pfam" id="PF04082">
    <property type="entry name" value="Fungal_trans"/>
    <property type="match status" value="1"/>
</dbReference>